<organism evidence="1 2">
    <name type="scientific">Yoonia maritima</name>
    <dbReference type="NCBI Taxonomy" id="1435347"/>
    <lineage>
        <taxon>Bacteria</taxon>
        <taxon>Pseudomonadati</taxon>
        <taxon>Pseudomonadota</taxon>
        <taxon>Alphaproteobacteria</taxon>
        <taxon>Rhodobacterales</taxon>
        <taxon>Paracoccaceae</taxon>
        <taxon>Yoonia</taxon>
    </lineage>
</organism>
<dbReference type="EMBL" id="PVTP01000003">
    <property type="protein sequence ID" value="PRY78761.1"/>
    <property type="molecule type" value="Genomic_DNA"/>
</dbReference>
<reference evidence="1 2" key="1">
    <citation type="submission" date="2018-03" db="EMBL/GenBank/DDBJ databases">
        <title>Genomic Encyclopedia of Archaeal and Bacterial Type Strains, Phase II (KMG-II): from individual species to whole genera.</title>
        <authorList>
            <person name="Goeker M."/>
        </authorList>
    </citation>
    <scope>NUCLEOTIDE SEQUENCE [LARGE SCALE GENOMIC DNA]</scope>
    <source>
        <strain evidence="1 2">DSM 101533</strain>
    </source>
</reference>
<comment type="caution">
    <text evidence="1">The sequence shown here is derived from an EMBL/GenBank/DDBJ whole genome shotgun (WGS) entry which is preliminary data.</text>
</comment>
<accession>A0A2T0W175</accession>
<dbReference type="Proteomes" id="UP000238007">
    <property type="component" value="Unassembled WGS sequence"/>
</dbReference>
<name>A0A2T0W175_9RHOB</name>
<evidence type="ECO:0000313" key="2">
    <source>
        <dbReference type="Proteomes" id="UP000238007"/>
    </source>
</evidence>
<keyword evidence="2" id="KW-1185">Reference proteome</keyword>
<proteinExistence type="predicted"/>
<sequence length="36" mass="4057">MAAKNKVELLEITHKGFGKLVKLFETLSEKNSAPQR</sequence>
<dbReference type="AlphaFoldDB" id="A0A2T0W175"/>
<protein>
    <submittedName>
        <fullName evidence="1">Uncharacterized protein</fullName>
    </submittedName>
</protein>
<evidence type="ECO:0000313" key="1">
    <source>
        <dbReference type="EMBL" id="PRY78761.1"/>
    </source>
</evidence>
<gene>
    <name evidence="1" type="ORF">CLV80_10385</name>
</gene>